<dbReference type="EMBL" id="HACM01011199">
    <property type="protein sequence ID" value="CRZ11641.1"/>
    <property type="molecule type" value="Transcribed_RNA"/>
</dbReference>
<reference evidence="1" key="1">
    <citation type="submission" date="2015-04" db="EMBL/GenBank/DDBJ databases">
        <title>The genome sequence of the plant pathogenic Rhizarian Plasmodiophora brassicae reveals insights in its biotrophic life cycle and the origin of chitin synthesis.</title>
        <authorList>
            <person name="Schwelm A."/>
            <person name="Fogelqvist J."/>
            <person name="Knaust A."/>
            <person name="Julke S."/>
            <person name="Lilja T."/>
            <person name="Dhandapani V."/>
            <person name="Bonilla-Rosso G."/>
            <person name="Karlsson M."/>
            <person name="Shevchenko A."/>
            <person name="Choi S.R."/>
            <person name="Kim H.G."/>
            <person name="Park J.Y."/>
            <person name="Lim Y.P."/>
            <person name="Ludwig-Muller J."/>
            <person name="Dixelius C."/>
        </authorList>
    </citation>
    <scope>NUCLEOTIDE SEQUENCE</scope>
    <source>
        <tissue evidence="1">Potato root galls</tissue>
    </source>
</reference>
<protein>
    <submittedName>
        <fullName evidence="1">Uncharacterized protein</fullName>
    </submittedName>
</protein>
<sequence length="100" mass="10823">MAAMLMMMSTIGSAQDETNPIMAFGQSIQAGMTSIGSSFVEAARLNSEAIHPYRHLAILTAVKTIVQESAQKNLRVIKSSLDEAMSVNCALLEFFKKGLK</sequence>
<accession>A0A0H5RD09</accession>
<dbReference type="AlphaFoldDB" id="A0A0H5RD09"/>
<name>A0A0H5RD09_9EUKA</name>
<organism evidence="1">
    <name type="scientific">Spongospora subterranea</name>
    <dbReference type="NCBI Taxonomy" id="70186"/>
    <lineage>
        <taxon>Eukaryota</taxon>
        <taxon>Sar</taxon>
        <taxon>Rhizaria</taxon>
        <taxon>Endomyxa</taxon>
        <taxon>Phytomyxea</taxon>
        <taxon>Plasmodiophorida</taxon>
        <taxon>Plasmodiophoridae</taxon>
        <taxon>Spongospora</taxon>
    </lineage>
</organism>
<proteinExistence type="predicted"/>
<evidence type="ECO:0000313" key="1">
    <source>
        <dbReference type="EMBL" id="CRZ11641.1"/>
    </source>
</evidence>